<dbReference type="Proteomes" id="UP000734218">
    <property type="component" value="Unassembled WGS sequence"/>
</dbReference>
<evidence type="ECO:0000256" key="2">
    <source>
        <dbReference type="PROSITE-ProRule" id="PRU01091"/>
    </source>
</evidence>
<sequence length="144" mass="15266">MREGGTALLRSRIGDLCVRYASAGASSALAEEIMAIVLEERGGRLVRGRLELDVVEREARLRGVRLQLAPREFALLHALACAGGAVSLATLRAVVLGRSFDTGTNAIAVHVSRLRAKLGRDAVLTTAEGGYRLNDGAISDARVD</sequence>
<evidence type="ECO:0000256" key="1">
    <source>
        <dbReference type="ARBA" id="ARBA00023125"/>
    </source>
</evidence>
<dbReference type="InterPro" id="IPR016032">
    <property type="entry name" value="Sig_transdc_resp-reg_C-effctor"/>
</dbReference>
<keyword evidence="1 2" id="KW-0238">DNA-binding</keyword>
<keyword evidence="5" id="KW-1185">Reference proteome</keyword>
<evidence type="ECO:0000259" key="3">
    <source>
        <dbReference type="PROSITE" id="PS51755"/>
    </source>
</evidence>
<reference evidence="4 5" key="1">
    <citation type="submission" date="2020-03" db="EMBL/GenBank/DDBJ databases">
        <title>Genomic Encyclopedia of Type Strains, Phase IV (KMG-IV): sequencing the most valuable type-strain genomes for metagenomic binning, comparative biology and taxonomic classification.</title>
        <authorList>
            <person name="Goeker M."/>
        </authorList>
    </citation>
    <scope>NUCLEOTIDE SEQUENCE [LARGE SCALE GENOMIC DNA]</scope>
    <source>
        <strain evidence="4 5">DSM 27651</strain>
    </source>
</reference>
<dbReference type="InterPro" id="IPR036388">
    <property type="entry name" value="WH-like_DNA-bd_sf"/>
</dbReference>
<gene>
    <name evidence="4" type="ORF">GGR88_000446</name>
</gene>
<name>A0ABX0XJK1_9SPHN</name>
<dbReference type="EMBL" id="JAATJE010000001">
    <property type="protein sequence ID" value="NJC32972.1"/>
    <property type="molecule type" value="Genomic_DNA"/>
</dbReference>
<dbReference type="InterPro" id="IPR001867">
    <property type="entry name" value="OmpR/PhoB-type_DNA-bd"/>
</dbReference>
<evidence type="ECO:0000313" key="4">
    <source>
        <dbReference type="EMBL" id="NJC32972.1"/>
    </source>
</evidence>
<proteinExistence type="predicted"/>
<organism evidence="4 5">
    <name type="scientific">Sphingomonas jejuensis</name>
    <dbReference type="NCBI Taxonomy" id="904715"/>
    <lineage>
        <taxon>Bacteria</taxon>
        <taxon>Pseudomonadati</taxon>
        <taxon>Pseudomonadota</taxon>
        <taxon>Alphaproteobacteria</taxon>
        <taxon>Sphingomonadales</taxon>
        <taxon>Sphingomonadaceae</taxon>
        <taxon>Sphingomonas</taxon>
    </lineage>
</organism>
<feature type="domain" description="OmpR/PhoB-type" evidence="3">
    <location>
        <begin position="42"/>
        <end position="135"/>
    </location>
</feature>
<dbReference type="GO" id="GO:0003677">
    <property type="term" value="F:DNA binding"/>
    <property type="evidence" value="ECO:0007669"/>
    <property type="project" value="UniProtKB-KW"/>
</dbReference>
<dbReference type="CDD" id="cd00383">
    <property type="entry name" value="trans_reg_C"/>
    <property type="match status" value="1"/>
</dbReference>
<dbReference type="Gene3D" id="1.10.10.10">
    <property type="entry name" value="Winged helix-like DNA-binding domain superfamily/Winged helix DNA-binding domain"/>
    <property type="match status" value="1"/>
</dbReference>
<protein>
    <submittedName>
        <fullName evidence="4">DNA-binding response OmpR family regulator</fullName>
    </submittedName>
</protein>
<evidence type="ECO:0000313" key="5">
    <source>
        <dbReference type="Proteomes" id="UP000734218"/>
    </source>
</evidence>
<dbReference type="Pfam" id="PF00486">
    <property type="entry name" value="Trans_reg_C"/>
    <property type="match status" value="1"/>
</dbReference>
<dbReference type="PROSITE" id="PS51755">
    <property type="entry name" value="OMPR_PHOB"/>
    <property type="match status" value="1"/>
</dbReference>
<dbReference type="SUPFAM" id="SSF46894">
    <property type="entry name" value="C-terminal effector domain of the bipartite response regulators"/>
    <property type="match status" value="1"/>
</dbReference>
<accession>A0ABX0XJK1</accession>
<dbReference type="SMART" id="SM00862">
    <property type="entry name" value="Trans_reg_C"/>
    <property type="match status" value="1"/>
</dbReference>
<comment type="caution">
    <text evidence="4">The sequence shown here is derived from an EMBL/GenBank/DDBJ whole genome shotgun (WGS) entry which is preliminary data.</text>
</comment>
<feature type="DNA-binding region" description="OmpR/PhoB-type" evidence="2">
    <location>
        <begin position="42"/>
        <end position="135"/>
    </location>
</feature>